<dbReference type="GO" id="GO:0008664">
    <property type="term" value="F:RNA 2',3'-cyclic 3'-phosphodiesterase activity"/>
    <property type="evidence" value="ECO:0007669"/>
    <property type="project" value="UniProtKB-EC"/>
</dbReference>
<dbReference type="KEGG" id="pmaw:MACH26_08420"/>
<feature type="short sequence motif" description="HXTX 1" evidence="2">
    <location>
        <begin position="41"/>
        <end position="44"/>
    </location>
</feature>
<feature type="active site" description="Proton donor" evidence="2">
    <location>
        <position position="41"/>
    </location>
</feature>
<evidence type="ECO:0000313" key="4">
    <source>
        <dbReference type="Proteomes" id="UP001333710"/>
    </source>
</evidence>
<keyword evidence="1 2" id="KW-0378">Hydrolase</keyword>
<comment type="caution">
    <text evidence="2">Lacks conserved residue(s) required for the propagation of feature annotation.</text>
</comment>
<reference evidence="3" key="1">
    <citation type="submission" date="2023-01" db="EMBL/GenBank/DDBJ databases">
        <title>Complete genome sequence of Planctobacterium marinum strain Dej080120_11.</title>
        <authorList>
            <person name="Ueki S."/>
            <person name="Maruyama F."/>
        </authorList>
    </citation>
    <scope>NUCLEOTIDE SEQUENCE</scope>
    <source>
        <strain evidence="3">Dej080120_11</strain>
    </source>
</reference>
<comment type="catalytic activity">
    <reaction evidence="2">
        <text>a 3'-end 2',3'-cyclophospho-ribonucleotide-RNA + H2O = a 3'-end 2'-phospho-ribonucleotide-RNA + H(+)</text>
        <dbReference type="Rhea" id="RHEA:11828"/>
        <dbReference type="Rhea" id="RHEA-COMP:10464"/>
        <dbReference type="Rhea" id="RHEA-COMP:17353"/>
        <dbReference type="ChEBI" id="CHEBI:15377"/>
        <dbReference type="ChEBI" id="CHEBI:15378"/>
        <dbReference type="ChEBI" id="CHEBI:83064"/>
        <dbReference type="ChEBI" id="CHEBI:173113"/>
        <dbReference type="EC" id="3.1.4.58"/>
    </reaction>
</comment>
<proteinExistence type="inferred from homology"/>
<dbReference type="InterPro" id="IPR004175">
    <property type="entry name" value="RNA_CPDase"/>
</dbReference>
<dbReference type="EC" id="3.1.4.58" evidence="2"/>
<sequence length="170" mass="19524">MEKMRAFIGLEPSPQTKISIANWRERAYPQLRGEIPIENLHLTLCFLGNIDEQQLEEITQLDSIATYLQLNSQEVGYFAKPAIGFLAVELTSQLAQLQAQLVKQISSLMRLRKQSQFVPHISFCRDVDSPLPAPAVAPDFQFEMDAYHLYESLPGKGRVHYRIIHTWNRI</sequence>
<dbReference type="SUPFAM" id="SSF55144">
    <property type="entry name" value="LigT-like"/>
    <property type="match status" value="1"/>
</dbReference>
<dbReference type="RefSeq" id="WP_338291288.1">
    <property type="nucleotide sequence ID" value="NZ_AP027272.1"/>
</dbReference>
<name>A0AA48HIJ6_9ALTE</name>
<protein>
    <recommendedName>
        <fullName evidence="2">RNA 2',3'-cyclic phosphodiesterase</fullName>
        <shortName evidence="2">RNA 2',3'-CPDase</shortName>
        <ecNumber evidence="2">3.1.4.58</ecNumber>
    </recommendedName>
</protein>
<gene>
    <name evidence="3" type="primary">ligT</name>
    <name evidence="3" type="ORF">MACH26_08420</name>
</gene>
<dbReference type="EMBL" id="AP027272">
    <property type="protein sequence ID" value="BDX05321.1"/>
    <property type="molecule type" value="Genomic_DNA"/>
</dbReference>
<dbReference type="Proteomes" id="UP001333710">
    <property type="component" value="Chromosome"/>
</dbReference>
<feature type="active site" description="Proton acceptor" evidence="2">
    <location>
        <position position="120"/>
    </location>
</feature>
<evidence type="ECO:0000256" key="1">
    <source>
        <dbReference type="ARBA" id="ARBA00022801"/>
    </source>
</evidence>
<dbReference type="AlphaFoldDB" id="A0AA48HIJ6"/>
<dbReference type="NCBIfam" id="TIGR02258">
    <property type="entry name" value="2_5_ligase"/>
    <property type="match status" value="1"/>
</dbReference>
<dbReference type="PANTHER" id="PTHR35561">
    <property type="entry name" value="RNA 2',3'-CYCLIC PHOSPHODIESTERASE"/>
    <property type="match status" value="1"/>
</dbReference>
<evidence type="ECO:0000313" key="3">
    <source>
        <dbReference type="EMBL" id="BDX05321.1"/>
    </source>
</evidence>
<dbReference type="InterPro" id="IPR009097">
    <property type="entry name" value="Cyclic_Pdiesterase"/>
</dbReference>
<dbReference type="PANTHER" id="PTHR35561:SF1">
    <property type="entry name" value="RNA 2',3'-CYCLIC PHOSPHODIESTERASE"/>
    <property type="match status" value="1"/>
</dbReference>
<evidence type="ECO:0000256" key="2">
    <source>
        <dbReference type="HAMAP-Rule" id="MF_01940"/>
    </source>
</evidence>
<comment type="function">
    <text evidence="2">Hydrolyzes RNA 2',3'-cyclic phosphodiester to an RNA 2'-phosphomonoester.</text>
</comment>
<dbReference type="GO" id="GO:0004113">
    <property type="term" value="F:2',3'-cyclic-nucleotide 3'-phosphodiesterase activity"/>
    <property type="evidence" value="ECO:0007669"/>
    <property type="project" value="InterPro"/>
</dbReference>
<dbReference type="Pfam" id="PF13563">
    <property type="entry name" value="2_5_RNA_ligase2"/>
    <property type="match status" value="1"/>
</dbReference>
<comment type="similarity">
    <text evidence="2">Belongs to the 2H phosphoesterase superfamily. ThpR family.</text>
</comment>
<keyword evidence="4" id="KW-1185">Reference proteome</keyword>
<organism evidence="3 4">
    <name type="scientific">Planctobacterium marinum</name>
    <dbReference type="NCBI Taxonomy" id="1631968"/>
    <lineage>
        <taxon>Bacteria</taxon>
        <taxon>Pseudomonadati</taxon>
        <taxon>Pseudomonadota</taxon>
        <taxon>Gammaproteobacteria</taxon>
        <taxon>Alteromonadales</taxon>
        <taxon>Alteromonadaceae</taxon>
        <taxon>Planctobacterium</taxon>
    </lineage>
</organism>
<dbReference type="Gene3D" id="3.90.1140.10">
    <property type="entry name" value="Cyclic phosphodiesterase"/>
    <property type="match status" value="1"/>
</dbReference>
<accession>A0AA48HIJ6</accession>
<dbReference type="HAMAP" id="MF_01940">
    <property type="entry name" value="RNA_CPDase"/>
    <property type="match status" value="1"/>
</dbReference>